<dbReference type="InterPro" id="IPR039391">
    <property type="entry name" value="Phytocyanin-like"/>
</dbReference>
<dbReference type="EMBL" id="JANQDX010000011">
    <property type="protein sequence ID" value="KAL0916819.1"/>
    <property type="molecule type" value="Genomic_DNA"/>
</dbReference>
<comment type="caution">
    <text evidence="7">The sequence shown here is derived from an EMBL/GenBank/DDBJ whole genome shotgun (WGS) entry which is preliminary data.</text>
</comment>
<evidence type="ECO:0000313" key="8">
    <source>
        <dbReference type="Proteomes" id="UP001552299"/>
    </source>
</evidence>
<keyword evidence="3" id="KW-0325">Glycoprotein</keyword>
<dbReference type="Pfam" id="PF02298">
    <property type="entry name" value="Cu_bind_like"/>
    <property type="match status" value="1"/>
</dbReference>
<dbReference type="PROSITE" id="PS51485">
    <property type="entry name" value="PHYTOCYANIN"/>
    <property type="match status" value="1"/>
</dbReference>
<dbReference type="PANTHER" id="PTHR33021">
    <property type="entry name" value="BLUE COPPER PROTEIN"/>
    <property type="match status" value="1"/>
</dbReference>
<organism evidence="7 8">
    <name type="scientific">Dendrobium thyrsiflorum</name>
    <name type="common">Pinecone-like raceme dendrobium</name>
    <name type="synonym">Orchid</name>
    <dbReference type="NCBI Taxonomy" id="117978"/>
    <lineage>
        <taxon>Eukaryota</taxon>
        <taxon>Viridiplantae</taxon>
        <taxon>Streptophyta</taxon>
        <taxon>Embryophyta</taxon>
        <taxon>Tracheophyta</taxon>
        <taxon>Spermatophyta</taxon>
        <taxon>Magnoliopsida</taxon>
        <taxon>Liliopsida</taxon>
        <taxon>Asparagales</taxon>
        <taxon>Orchidaceae</taxon>
        <taxon>Epidendroideae</taxon>
        <taxon>Malaxideae</taxon>
        <taxon>Dendrobiinae</taxon>
        <taxon>Dendrobium</taxon>
    </lineage>
</organism>
<dbReference type="AlphaFoldDB" id="A0ABD0UV91"/>
<dbReference type="InterPro" id="IPR008972">
    <property type="entry name" value="Cupredoxin"/>
</dbReference>
<protein>
    <recommendedName>
        <fullName evidence="6">Phytocyanin domain-containing protein</fullName>
    </recommendedName>
</protein>
<dbReference type="FunFam" id="2.60.40.420:FF:000003">
    <property type="entry name" value="Blue copper"/>
    <property type="match status" value="1"/>
</dbReference>
<keyword evidence="5" id="KW-0732">Signal</keyword>
<evidence type="ECO:0000256" key="3">
    <source>
        <dbReference type="ARBA" id="ARBA00023180"/>
    </source>
</evidence>
<feature type="domain" description="Phytocyanin" evidence="6">
    <location>
        <begin position="27"/>
        <end position="129"/>
    </location>
</feature>
<evidence type="ECO:0000256" key="1">
    <source>
        <dbReference type="ARBA" id="ARBA00022723"/>
    </source>
</evidence>
<name>A0ABD0UV91_DENTH</name>
<dbReference type="PROSITE" id="PS00196">
    <property type="entry name" value="COPPER_BLUE"/>
    <property type="match status" value="1"/>
</dbReference>
<reference evidence="7 8" key="1">
    <citation type="journal article" date="2024" name="Plant Biotechnol. J.">
        <title>Dendrobium thyrsiflorum genome and its molecular insights into genes involved in important horticultural traits.</title>
        <authorList>
            <person name="Chen B."/>
            <person name="Wang J.Y."/>
            <person name="Zheng P.J."/>
            <person name="Li K.L."/>
            <person name="Liang Y.M."/>
            <person name="Chen X.F."/>
            <person name="Zhang C."/>
            <person name="Zhao X."/>
            <person name="He X."/>
            <person name="Zhang G.Q."/>
            <person name="Liu Z.J."/>
            <person name="Xu Q."/>
        </authorList>
    </citation>
    <scope>NUCLEOTIDE SEQUENCE [LARGE SCALE GENOMIC DNA]</scope>
    <source>
        <strain evidence="7">GZMU011</strain>
    </source>
</reference>
<evidence type="ECO:0000313" key="7">
    <source>
        <dbReference type="EMBL" id="KAL0916819.1"/>
    </source>
</evidence>
<accession>A0ABD0UV91</accession>
<dbReference type="InterPro" id="IPR003245">
    <property type="entry name" value="Phytocyanin_dom"/>
</dbReference>
<feature type="chain" id="PRO_5044862594" description="Phytocyanin domain-containing protein" evidence="5">
    <location>
        <begin position="25"/>
        <end position="174"/>
    </location>
</feature>
<keyword evidence="4" id="KW-0472">Membrane</keyword>
<proteinExistence type="predicted"/>
<evidence type="ECO:0000256" key="5">
    <source>
        <dbReference type="SAM" id="SignalP"/>
    </source>
</evidence>
<evidence type="ECO:0000259" key="6">
    <source>
        <dbReference type="PROSITE" id="PS51485"/>
    </source>
</evidence>
<dbReference type="PANTHER" id="PTHR33021:SF339">
    <property type="entry name" value="OS07G0570600 PROTEIN"/>
    <property type="match status" value="1"/>
</dbReference>
<dbReference type="InterPro" id="IPR028871">
    <property type="entry name" value="BlueCu_1_BS"/>
</dbReference>
<keyword evidence="1" id="KW-0479">Metal-binding</keyword>
<gene>
    <name evidence="7" type="ORF">M5K25_014360</name>
</gene>
<keyword evidence="4" id="KW-0812">Transmembrane</keyword>
<evidence type="ECO:0000256" key="2">
    <source>
        <dbReference type="ARBA" id="ARBA00023008"/>
    </source>
</evidence>
<keyword evidence="2" id="KW-0186">Copper</keyword>
<dbReference type="Gene3D" id="2.60.40.420">
    <property type="entry name" value="Cupredoxins - blue copper proteins"/>
    <property type="match status" value="1"/>
</dbReference>
<dbReference type="Proteomes" id="UP001552299">
    <property type="component" value="Unassembled WGS sequence"/>
</dbReference>
<dbReference type="SUPFAM" id="SSF49503">
    <property type="entry name" value="Cupredoxins"/>
    <property type="match status" value="1"/>
</dbReference>
<dbReference type="CDD" id="cd04216">
    <property type="entry name" value="Phytocyanin"/>
    <property type="match status" value="1"/>
</dbReference>
<dbReference type="GO" id="GO:0046872">
    <property type="term" value="F:metal ion binding"/>
    <property type="evidence" value="ECO:0007669"/>
    <property type="project" value="UniProtKB-KW"/>
</dbReference>
<keyword evidence="4" id="KW-1133">Transmembrane helix</keyword>
<sequence>MDSSGKAGLLFAVTVALWAGPGLSAGKIFTVGDSAGWTIGANSPNYSQWASSQTFHVGDTLLFLYNNLFHNVLEVKESDFNACKNSSAIKEYKTGRDSIIITSTGHHYYICGFPGHCQFGQKVDVLVVGSSAAPSSSPAGSSPPSPNAGDRLVGGCSVFLGGLIMAASCVLLGF</sequence>
<evidence type="ECO:0000256" key="4">
    <source>
        <dbReference type="SAM" id="Phobius"/>
    </source>
</evidence>
<feature type="signal peptide" evidence="5">
    <location>
        <begin position="1"/>
        <end position="24"/>
    </location>
</feature>
<feature type="transmembrane region" description="Helical" evidence="4">
    <location>
        <begin position="152"/>
        <end position="173"/>
    </location>
</feature>
<keyword evidence="8" id="KW-1185">Reference proteome</keyword>